<comment type="function">
    <text evidence="1">Removes C-terminal D-alanyl residues from sugar-peptide cell wall precursors.</text>
</comment>
<gene>
    <name evidence="18" type="ORF">OCH239_19230</name>
</gene>
<dbReference type="GO" id="GO:0006508">
    <property type="term" value="P:proteolysis"/>
    <property type="evidence" value="ECO:0007669"/>
    <property type="project" value="UniProtKB-KW"/>
</dbReference>
<dbReference type="PANTHER" id="PTHR21581">
    <property type="entry name" value="D-ALANYL-D-ALANINE CARBOXYPEPTIDASE"/>
    <property type="match status" value="1"/>
</dbReference>
<dbReference type="InterPro" id="IPR015956">
    <property type="entry name" value="Peniciliin-bd_prot_C_sf"/>
</dbReference>
<evidence type="ECO:0000256" key="5">
    <source>
        <dbReference type="ARBA" id="ARBA00022645"/>
    </source>
</evidence>
<sequence>MTIFRSLATALAAVVALALPAQAFDTSARAAFVLDQKTGTVLLAKNADEQMPPASMSKLMTLYMAFEAIEEGRLSLDERLPVSSHAASYGGSTMFLDTTDRVRVEDLLRGIVVLSGNDACVVIAEALSPDGTEDGFADLMTRRAQQMGLTNSVFKNSNGWPAEGHVMSMRDLALLASHIIEDFPDFYPMFAEQRFEFDGRAPANVSNRNPLLGLGIGADGLKTGHTQAAGYGLVGSAEQNGRRIIFSLTGLDSNRARAEESEAIVNWAFRQFAEKRIAEGGTRIATADVWMGAQPEVGLVAETDVSLLVPVLTGAPLEAEVVYTGPLEAPIAKGQKLAELIVRPEGLPEHRVPLVAENAVQGAGFVNRVMTVGGVLLRRFGPSPQDVM</sequence>
<feature type="binding site" evidence="14">
    <location>
        <position position="222"/>
    </location>
    <ligand>
        <name>substrate</name>
    </ligand>
</feature>
<keyword evidence="7 16" id="KW-0732">Signal</keyword>
<dbReference type="InterPro" id="IPR037167">
    <property type="entry name" value="Peptidase_S11_C_sf"/>
</dbReference>
<dbReference type="STRING" id="1449350.OCH239_19230"/>
<evidence type="ECO:0000256" key="7">
    <source>
        <dbReference type="ARBA" id="ARBA00022729"/>
    </source>
</evidence>
<evidence type="ECO:0000256" key="4">
    <source>
        <dbReference type="ARBA" id="ARBA00012448"/>
    </source>
</evidence>
<dbReference type="SUPFAM" id="SSF69189">
    <property type="entry name" value="Penicillin-binding protein associated domain"/>
    <property type="match status" value="1"/>
</dbReference>
<feature type="active site" description="Acyl-ester intermediate" evidence="13">
    <location>
        <position position="55"/>
    </location>
</feature>
<dbReference type="Pfam" id="PF07943">
    <property type="entry name" value="PBP5_C"/>
    <property type="match status" value="1"/>
</dbReference>
<dbReference type="InterPro" id="IPR001967">
    <property type="entry name" value="Peptidase_S11_N"/>
</dbReference>
<dbReference type="GO" id="GO:0009252">
    <property type="term" value="P:peptidoglycan biosynthetic process"/>
    <property type="evidence" value="ECO:0007669"/>
    <property type="project" value="UniProtKB-UniPathway"/>
</dbReference>
<dbReference type="InterPro" id="IPR018044">
    <property type="entry name" value="Peptidase_S11"/>
</dbReference>
<keyword evidence="5 18" id="KW-0121">Carboxypeptidase</keyword>
<dbReference type="PATRIC" id="fig|1449350.3.peg.1751"/>
<evidence type="ECO:0000256" key="14">
    <source>
        <dbReference type="PIRSR" id="PIRSR618044-2"/>
    </source>
</evidence>
<proteinExistence type="inferred from homology"/>
<dbReference type="InterPro" id="IPR012338">
    <property type="entry name" value="Beta-lactam/transpept-like"/>
</dbReference>
<evidence type="ECO:0000256" key="9">
    <source>
        <dbReference type="ARBA" id="ARBA00022960"/>
    </source>
</evidence>
<name>X7EGG1_9RHOB</name>
<evidence type="ECO:0000256" key="11">
    <source>
        <dbReference type="ARBA" id="ARBA00023316"/>
    </source>
</evidence>
<evidence type="ECO:0000256" key="10">
    <source>
        <dbReference type="ARBA" id="ARBA00022984"/>
    </source>
</evidence>
<dbReference type="Gene3D" id="3.40.710.10">
    <property type="entry name" value="DD-peptidase/beta-lactamase superfamily"/>
    <property type="match status" value="1"/>
</dbReference>
<dbReference type="RefSeq" id="WP_037261041.1">
    <property type="nucleotide sequence ID" value="NZ_JALZ01000007.1"/>
</dbReference>
<evidence type="ECO:0000256" key="15">
    <source>
        <dbReference type="RuleBase" id="RU004016"/>
    </source>
</evidence>
<evidence type="ECO:0000256" key="6">
    <source>
        <dbReference type="ARBA" id="ARBA00022670"/>
    </source>
</evidence>
<keyword evidence="10" id="KW-0573">Peptidoglycan synthesis</keyword>
<feature type="signal peptide" evidence="16">
    <location>
        <begin position="1"/>
        <end position="23"/>
    </location>
</feature>
<feature type="domain" description="Peptidase S11 D-Ala-D-Ala carboxypeptidase A C-terminal" evidence="17">
    <location>
        <begin position="272"/>
        <end position="362"/>
    </location>
</feature>
<dbReference type="EC" id="3.4.16.4" evidence="4"/>
<evidence type="ECO:0000256" key="12">
    <source>
        <dbReference type="ARBA" id="ARBA00034000"/>
    </source>
</evidence>
<dbReference type="Pfam" id="PF00768">
    <property type="entry name" value="Peptidase_S11"/>
    <property type="match status" value="1"/>
</dbReference>
<dbReference type="eggNOG" id="COG1686">
    <property type="taxonomic scope" value="Bacteria"/>
</dbReference>
<dbReference type="GO" id="GO:0009002">
    <property type="term" value="F:serine-type D-Ala-D-Ala carboxypeptidase activity"/>
    <property type="evidence" value="ECO:0007669"/>
    <property type="project" value="UniProtKB-EC"/>
</dbReference>
<comment type="similarity">
    <text evidence="3 15">Belongs to the peptidase S11 family.</text>
</comment>
<accession>X7EGG1</accession>
<dbReference type="AlphaFoldDB" id="X7EGG1"/>
<dbReference type="PRINTS" id="PR00725">
    <property type="entry name" value="DADACBPTASE1"/>
</dbReference>
<keyword evidence="11" id="KW-0961">Cell wall biogenesis/degradation</keyword>
<dbReference type="Gene3D" id="2.60.410.10">
    <property type="entry name" value="D-Ala-D-Ala carboxypeptidase, C-terminal domain"/>
    <property type="match status" value="1"/>
</dbReference>
<evidence type="ECO:0000313" key="18">
    <source>
        <dbReference type="EMBL" id="ETX14935.1"/>
    </source>
</evidence>
<reference evidence="18 19" key="1">
    <citation type="submission" date="2014-01" db="EMBL/GenBank/DDBJ databases">
        <title>Roseivivax halodurans JCM 10272 Genome Sequencing.</title>
        <authorList>
            <person name="Lai Q."/>
            <person name="Li G."/>
            <person name="Shao Z."/>
        </authorList>
    </citation>
    <scope>NUCLEOTIDE SEQUENCE [LARGE SCALE GENOMIC DNA]</scope>
    <source>
        <strain evidence="18 19">JCM 10272</strain>
    </source>
</reference>
<evidence type="ECO:0000256" key="13">
    <source>
        <dbReference type="PIRSR" id="PIRSR618044-1"/>
    </source>
</evidence>
<evidence type="ECO:0000256" key="3">
    <source>
        <dbReference type="ARBA" id="ARBA00007164"/>
    </source>
</evidence>
<evidence type="ECO:0000259" key="17">
    <source>
        <dbReference type="SMART" id="SM00936"/>
    </source>
</evidence>
<dbReference type="EMBL" id="JALZ01000007">
    <property type="protein sequence ID" value="ETX14935.1"/>
    <property type="molecule type" value="Genomic_DNA"/>
</dbReference>
<dbReference type="SUPFAM" id="SSF56601">
    <property type="entry name" value="beta-lactamase/transpeptidase-like"/>
    <property type="match status" value="1"/>
</dbReference>
<comment type="catalytic activity">
    <reaction evidence="12">
        <text>Preferential cleavage: (Ac)2-L-Lys-D-Ala-|-D-Ala. Also transpeptidation of peptidyl-alanyl moieties that are N-acyl substituents of D-alanine.</text>
        <dbReference type="EC" id="3.4.16.4"/>
    </reaction>
</comment>
<evidence type="ECO:0000256" key="8">
    <source>
        <dbReference type="ARBA" id="ARBA00022801"/>
    </source>
</evidence>
<evidence type="ECO:0000313" key="19">
    <source>
        <dbReference type="Proteomes" id="UP000022447"/>
    </source>
</evidence>
<comment type="pathway">
    <text evidence="2">Cell wall biogenesis; peptidoglycan biosynthesis.</text>
</comment>
<keyword evidence="6" id="KW-0645">Protease</keyword>
<organism evidence="18 19">
    <name type="scientific">Roseivivax halodurans JCM 10272</name>
    <dbReference type="NCBI Taxonomy" id="1449350"/>
    <lineage>
        <taxon>Bacteria</taxon>
        <taxon>Pseudomonadati</taxon>
        <taxon>Pseudomonadota</taxon>
        <taxon>Alphaproteobacteria</taxon>
        <taxon>Rhodobacterales</taxon>
        <taxon>Roseobacteraceae</taxon>
        <taxon>Roseivivax</taxon>
    </lineage>
</organism>
<keyword evidence="9" id="KW-0133">Cell shape</keyword>
<dbReference type="GO" id="GO:0071555">
    <property type="term" value="P:cell wall organization"/>
    <property type="evidence" value="ECO:0007669"/>
    <property type="project" value="UniProtKB-KW"/>
</dbReference>
<dbReference type="UniPathway" id="UPA00219"/>
<keyword evidence="19" id="KW-1185">Reference proteome</keyword>
<dbReference type="SMART" id="SM00936">
    <property type="entry name" value="PBP5_C"/>
    <property type="match status" value="1"/>
</dbReference>
<dbReference type="OrthoDB" id="9795979at2"/>
<evidence type="ECO:0000256" key="16">
    <source>
        <dbReference type="SAM" id="SignalP"/>
    </source>
</evidence>
<dbReference type="InterPro" id="IPR012907">
    <property type="entry name" value="Peptidase_S11_C"/>
</dbReference>
<keyword evidence="8" id="KW-0378">Hydrolase</keyword>
<feature type="chain" id="PRO_5004979781" description="serine-type D-Ala-D-Ala carboxypeptidase" evidence="16">
    <location>
        <begin position="24"/>
        <end position="388"/>
    </location>
</feature>
<comment type="caution">
    <text evidence="18">The sequence shown here is derived from an EMBL/GenBank/DDBJ whole genome shotgun (WGS) entry which is preliminary data.</text>
</comment>
<evidence type="ECO:0000256" key="2">
    <source>
        <dbReference type="ARBA" id="ARBA00004752"/>
    </source>
</evidence>
<dbReference type="PANTHER" id="PTHR21581:SF6">
    <property type="entry name" value="TRAFFICKING PROTEIN PARTICLE COMPLEX SUBUNIT 12"/>
    <property type="match status" value="1"/>
</dbReference>
<feature type="active site" evidence="13">
    <location>
        <position position="115"/>
    </location>
</feature>
<feature type="active site" description="Proton acceptor" evidence="13">
    <location>
        <position position="58"/>
    </location>
</feature>
<evidence type="ECO:0000256" key="1">
    <source>
        <dbReference type="ARBA" id="ARBA00003217"/>
    </source>
</evidence>
<protein>
    <recommendedName>
        <fullName evidence="4">serine-type D-Ala-D-Ala carboxypeptidase</fullName>
        <ecNumber evidence="4">3.4.16.4</ecNumber>
    </recommendedName>
</protein>
<dbReference type="Proteomes" id="UP000022447">
    <property type="component" value="Unassembled WGS sequence"/>
</dbReference>
<dbReference type="GO" id="GO:0008360">
    <property type="term" value="P:regulation of cell shape"/>
    <property type="evidence" value="ECO:0007669"/>
    <property type="project" value="UniProtKB-KW"/>
</dbReference>